<evidence type="ECO:0000256" key="2">
    <source>
        <dbReference type="ARBA" id="ARBA00022679"/>
    </source>
</evidence>
<name>A0A2W3YY96_9ENTE</name>
<sequence length="189" mass="21790">MGQLSMWSEMSKCYLQGEAITLLEMLDAREKRVTIQQEFLQKYPTSALLSATMNIPGPVKNNEQLRLAFLTVIKELESLFPPEKIAAGKQRELKTGSEYYLALNEAPEELKRKVIEIEETHPLGRLMDLDVIYLKNHTCHSISRTELNYKPRTCFICEEEAKVCGRQRKHSIAEMQETISQLIEKGKMK</sequence>
<keyword evidence="5" id="KW-0456">Lyase</keyword>
<evidence type="ECO:0000256" key="3">
    <source>
        <dbReference type="ARBA" id="ARBA00022695"/>
    </source>
</evidence>
<evidence type="ECO:0000313" key="5">
    <source>
        <dbReference type="EMBL" id="PZL72631.1"/>
    </source>
</evidence>
<dbReference type="Pfam" id="PF03802">
    <property type="entry name" value="CitX"/>
    <property type="match status" value="1"/>
</dbReference>
<evidence type="ECO:0000256" key="1">
    <source>
        <dbReference type="ARBA" id="ARBA00012524"/>
    </source>
</evidence>
<dbReference type="GO" id="GO:0016829">
    <property type="term" value="F:lyase activity"/>
    <property type="evidence" value="ECO:0007669"/>
    <property type="project" value="UniProtKB-KW"/>
</dbReference>
<evidence type="ECO:0000313" key="6">
    <source>
        <dbReference type="Proteomes" id="UP000249828"/>
    </source>
</evidence>
<keyword evidence="2" id="KW-0808">Transferase</keyword>
<keyword evidence="3" id="KW-0548">Nucleotidyltransferase</keyword>
<comment type="catalytic activity">
    <reaction evidence="4">
        <text>apo-[citrate lyase ACP] + 2'-(5''-triphospho-alpha-D-ribosyl)-3'-dephospho-CoA = holo-[citrate lyase ACP] + diphosphate</text>
        <dbReference type="Rhea" id="RHEA:16333"/>
        <dbReference type="Rhea" id="RHEA-COMP:10157"/>
        <dbReference type="Rhea" id="RHEA-COMP:10158"/>
        <dbReference type="ChEBI" id="CHEBI:29999"/>
        <dbReference type="ChEBI" id="CHEBI:33019"/>
        <dbReference type="ChEBI" id="CHEBI:61378"/>
        <dbReference type="ChEBI" id="CHEBI:82683"/>
        <dbReference type="EC" id="2.7.7.61"/>
    </reaction>
</comment>
<dbReference type="EMBL" id="PIEU01000080">
    <property type="protein sequence ID" value="PZL72631.1"/>
    <property type="molecule type" value="Genomic_DNA"/>
</dbReference>
<dbReference type="NCBIfam" id="TIGR03124">
    <property type="entry name" value="citrate_citX"/>
    <property type="match status" value="1"/>
</dbReference>
<dbReference type="GO" id="GO:0051191">
    <property type="term" value="P:prosthetic group biosynthetic process"/>
    <property type="evidence" value="ECO:0007669"/>
    <property type="project" value="InterPro"/>
</dbReference>
<proteinExistence type="predicted"/>
<dbReference type="EC" id="2.7.7.61" evidence="1"/>
<dbReference type="STRING" id="1077675.BCR22_14245"/>
<dbReference type="NCBIfam" id="NF002383">
    <property type="entry name" value="PRK01392.1"/>
    <property type="match status" value="1"/>
</dbReference>
<reference evidence="5 6" key="1">
    <citation type="submission" date="2017-11" db="EMBL/GenBank/DDBJ databases">
        <title>Draft genome sequence of Enterococcus plantarum TRW2 strain isolated from lettuce.</title>
        <authorList>
            <person name="Kim E.B."/>
            <person name="Marco M.L."/>
            <person name="Williams T.R."/>
            <person name="You I.H."/>
        </authorList>
    </citation>
    <scope>NUCLEOTIDE SEQUENCE [LARGE SCALE GENOMIC DNA]</scope>
    <source>
        <strain evidence="5 6">TRW2</strain>
    </source>
</reference>
<dbReference type="InterPro" id="IPR005551">
    <property type="entry name" value="CitX"/>
</dbReference>
<comment type="caution">
    <text evidence="5">The sequence shown here is derived from an EMBL/GenBank/DDBJ whole genome shotgun (WGS) entry which is preliminary data.</text>
</comment>
<dbReference type="Proteomes" id="UP000249828">
    <property type="component" value="Unassembled WGS sequence"/>
</dbReference>
<evidence type="ECO:0000256" key="4">
    <source>
        <dbReference type="ARBA" id="ARBA00048574"/>
    </source>
</evidence>
<dbReference type="GO" id="GO:0050519">
    <property type="term" value="F:holo-citrate lyase synthase activity"/>
    <property type="evidence" value="ECO:0007669"/>
    <property type="project" value="UniProtKB-EC"/>
</dbReference>
<accession>A0A2W3YY96</accession>
<organism evidence="5 6">
    <name type="scientific">Enterococcus plantarum</name>
    <dbReference type="NCBI Taxonomy" id="1077675"/>
    <lineage>
        <taxon>Bacteria</taxon>
        <taxon>Bacillati</taxon>
        <taxon>Bacillota</taxon>
        <taxon>Bacilli</taxon>
        <taxon>Lactobacillales</taxon>
        <taxon>Enterococcaceae</taxon>
        <taxon>Enterococcus</taxon>
    </lineage>
</organism>
<dbReference type="AlphaFoldDB" id="A0A2W3YY96"/>
<protein>
    <recommendedName>
        <fullName evidence="1">citrate lyase holo-[acyl-carrier protein] synthase</fullName>
        <ecNumber evidence="1">2.7.7.61</ecNumber>
    </recommendedName>
</protein>
<gene>
    <name evidence="5" type="primary">citX</name>
    <name evidence="5" type="ORF">CI088_10125</name>
</gene>
<keyword evidence="6" id="KW-1185">Reference proteome</keyword>